<evidence type="ECO:0000313" key="3">
    <source>
        <dbReference type="Proteomes" id="UP000077202"/>
    </source>
</evidence>
<evidence type="ECO:0000256" key="1">
    <source>
        <dbReference type="SAM" id="MobiDB-lite"/>
    </source>
</evidence>
<dbReference type="SUPFAM" id="SSF52833">
    <property type="entry name" value="Thioredoxin-like"/>
    <property type="match status" value="1"/>
</dbReference>
<reference evidence="2" key="1">
    <citation type="submission" date="2016-03" db="EMBL/GenBank/DDBJ databases">
        <title>Mechanisms controlling the formation of the plant cell surface in tip-growing cells are functionally conserved among land plants.</title>
        <authorList>
            <person name="Honkanen S."/>
            <person name="Jones V.A."/>
            <person name="Morieri G."/>
            <person name="Champion C."/>
            <person name="Hetherington A.J."/>
            <person name="Kelly S."/>
            <person name="Saint-Marcoux D."/>
            <person name="Proust H."/>
            <person name="Prescott H."/>
            <person name="Dolan L."/>
        </authorList>
    </citation>
    <scope>NUCLEOTIDE SEQUENCE [LARGE SCALE GENOMIC DNA]</scope>
    <source>
        <tissue evidence="2">Whole gametophyte</tissue>
    </source>
</reference>
<dbReference type="AlphaFoldDB" id="A0A176WCV5"/>
<gene>
    <name evidence="2" type="ORF">AXG93_4031s1080</name>
</gene>
<organism evidence="2 3">
    <name type="scientific">Marchantia polymorpha subsp. ruderalis</name>
    <dbReference type="NCBI Taxonomy" id="1480154"/>
    <lineage>
        <taxon>Eukaryota</taxon>
        <taxon>Viridiplantae</taxon>
        <taxon>Streptophyta</taxon>
        <taxon>Embryophyta</taxon>
        <taxon>Marchantiophyta</taxon>
        <taxon>Marchantiopsida</taxon>
        <taxon>Marchantiidae</taxon>
        <taxon>Marchantiales</taxon>
        <taxon>Marchantiaceae</taxon>
        <taxon>Marchantia</taxon>
    </lineage>
</organism>
<feature type="region of interest" description="Disordered" evidence="1">
    <location>
        <begin position="142"/>
        <end position="205"/>
    </location>
</feature>
<evidence type="ECO:0000313" key="2">
    <source>
        <dbReference type="EMBL" id="OAE31058.1"/>
    </source>
</evidence>
<dbReference type="Gene3D" id="3.40.30.10">
    <property type="entry name" value="Glutaredoxin"/>
    <property type="match status" value="1"/>
</dbReference>
<dbReference type="EMBL" id="LVLJ01001187">
    <property type="protein sequence ID" value="OAE31058.1"/>
    <property type="molecule type" value="Genomic_DNA"/>
</dbReference>
<feature type="compositionally biased region" description="Low complexity" evidence="1">
    <location>
        <begin position="183"/>
        <end position="193"/>
    </location>
</feature>
<feature type="region of interest" description="Disordered" evidence="1">
    <location>
        <begin position="282"/>
        <end position="309"/>
    </location>
</feature>
<sequence length="445" mass="48809">MLHVAAARHCSLDRSQLQLDHPCTRKEWQRATVLQFLRLLWPSGSIRVAVRGLDSSGLTDPRGAFTMEAVVAAASMGCMAVCSTPRRVEFTSCKSKALALPARKEFSSGTVLRSSAFTTDFQDQGHVQFYLNVQCSRKEKMNKRSAKELGKEMPNFEGRLGGMDDCKQRKKMQKMKAGKRMESSSSSSSSSESDSSDCEKGGVIVLERKEMRTVGRFREELKPESEQPKELRKGRKFDVEQFRKEWEEMSRSELMNSIPRFTPEFTIEPPISVTIEHLQKSFNLPTTRPPPPMVEDPASGRAPSSTAESPASAFSHSLVTVAGLAVVEDIIDDFSAIALKPASAHVEVCMGGKCKKAGAGEILAAFQEAGKPGVTSSACKCMKNCKSAVSIRIQDEEGDNAQVYTGVSLEDVDVLLQKHCSTGSSLTGLSSFDSELFDHNPEAQF</sequence>
<comment type="caution">
    <text evidence="2">The sequence shown here is derived from an EMBL/GenBank/DDBJ whole genome shotgun (WGS) entry which is preliminary data.</text>
</comment>
<dbReference type="Proteomes" id="UP000077202">
    <property type="component" value="Unassembled WGS sequence"/>
</dbReference>
<feature type="compositionally biased region" description="Basic residues" evidence="1">
    <location>
        <begin position="168"/>
        <end position="178"/>
    </location>
</feature>
<dbReference type="InterPro" id="IPR036249">
    <property type="entry name" value="Thioredoxin-like_sf"/>
</dbReference>
<keyword evidence="3" id="KW-1185">Reference proteome</keyword>
<proteinExistence type="predicted"/>
<name>A0A176WCV5_MARPO</name>
<accession>A0A176WCV5</accession>
<protein>
    <submittedName>
        <fullName evidence="2">Uncharacterized protein</fullName>
    </submittedName>
</protein>
<dbReference type="CDD" id="cd02980">
    <property type="entry name" value="TRX_Fd_family"/>
    <property type="match status" value="1"/>
</dbReference>